<evidence type="ECO:0000256" key="3">
    <source>
        <dbReference type="ARBA" id="ARBA00022553"/>
    </source>
</evidence>
<dbReference type="Gene3D" id="3.40.50.2300">
    <property type="match status" value="1"/>
</dbReference>
<proteinExistence type="predicted"/>
<dbReference type="InterPro" id="IPR015943">
    <property type="entry name" value="WD40/YVTN_repeat-like_dom_sf"/>
</dbReference>
<sequence length="1764" mass="197262">MKRARLEAPRSDPVRILPLLGLWVWAVVAGSSPSLAQEPNLAFERISANQGLSQVTVTCILQDRLGWMWFGTQDGLNRWDGYQFTWFKTRHDDPHSLSDNYIRSLANGDDGAIWIGTSLGLNRFDPRTGRFRDYHHDPDNPESLGFGLVQAMVSDGAGGLWVGTLGGGLNHLDVKSGVFTHYRAAESGPSQHHPIHDEIRALLRDSRGHLWIGTTGGLSRLDPETKRFDHFQAAEATAGSATTSGQGTTTRLSHNRVMSLYEHDGFIWIGTDGGGLNRLDPQSGRIKHYRHLSQATGSLSDDRVHAITGDNWDVLWIGTYGGGLNRFDLASGTFTTYRYQSTDTFSLSHNDINALVRDRTGVLWVGTYGNGISRLYPYSEQFHAFKHGSPSPTPLSSNEVRAVLEDPDGTLWVGSRLGLDRISADRRSVRNFRHDPADAGSLGSDRVDALYRDPDGRLWVGTQASGLHHFEPETETFVRYPFEPETPGGLSHPYIRSIYPGRDGRFWIGTYGGGLNHFDPSTETFTHFRHDPNQPRSLPDNLVFPIREEPDGTLWVGTLGGLGRRRPGGVDFDIFLPDRNQPGSISHRRITCFFRDRKGQLWIGTQGGGINKVLEDDTSEIRFQSWTSVDGLDADAIGGILEDERGYLWMSTTRGVSRFDPESGTFFNFNRADGALDAGYFIDAYAMGGKNRIYFGGIFGLTVFSPGSVQTASPPPKTMITDFYLSSRPVPLRAEWDQSPLKKPIYETESLVLPHSRSNFSFRFTALDFGDPAKHRFAYRMEGLDDTWIETDAQNRFANYNKPPPGTYSFQVKSANREGEWEEPGVRIEIKLLPPPWRTWWAYSIYSLFLAGLAGAYTRFQANKLKRERQIAERERLVAKRLRQLDKLKDEFLANTSHELRTPLNGIIGLAESLIDGVTGQLPKTTTYNLHMIVSSGRRLASLVNDLLDFSQLRNATIELRKTPLDLANLADIVVNLSQPLISGKEVILESRIDPETLFVLADEDRVMQILHNLIGNAVKFTDRGSIRVFAEPEGDFVAVSVADTGIGITPIQQERIFESFEQADGSTGRHYGGTGLGLAVTRQLVELHGGTIRVNSTVGEGSIFTFTLPASEETAEASDKALSSVVADPSSEDQLELVVTEWARNSHRGSTFNILVVDDEPVNRQVLINHLSLESYHVVQASSGPEALRIMANDHAFDLILLDVMMPQMTGYEVCEVLRQRFTAQELPVLFLTAKNRINDLVRGFSAGGNDYITKPISKSELIARVETQLKLLESHRGLERQVAERTQELKLKNDQLRDTNQELRQKNSELETLDQIVCAINREVMLETLVESLLEKGFTLFPQAEKGALLLREDTGDLYKIAATYGYDPGDLESVVFSEEELWARYSSGEEKEDGVWLVRHAPQLPGWEKLTNLPKPQAMLSMSLVSEDVMVGVLILDNFTDSEAFDHMVDVGKLKRFRQHAISAVNKARYVRSLENTTRQLSQTRRELLEAAHKAGMAEIAIGVLHNIGNTLNSITTSTTLMQEYLAEPKPMRTLKRIADLMEDHRHDLIRFLAEAKKGDAVPPLIIQATKHMTDLLDQLNKEARRVSGGVAKINEYVQAQNEYTDAEDFIEEVDVNGIVEHVVSLQRDIVDQRRTSLKLQLSHLPLIMSRRNKISQIMTHLLFNAIDAIRHLEDVGQIRVQTAHDATHIQIEVRDNGAGIPKEEQATLFSQEQATKRGGRGFGLHYCALAAKELGGQLWVESEAGEIGTKFVFRLPRNNI</sequence>
<dbReference type="InterPro" id="IPR005467">
    <property type="entry name" value="His_kinase_dom"/>
</dbReference>
<dbReference type="EC" id="2.7.13.3" evidence="2"/>
<feature type="domain" description="Response regulatory" evidence="7">
    <location>
        <begin position="1154"/>
        <end position="1271"/>
    </location>
</feature>
<dbReference type="InterPro" id="IPR029016">
    <property type="entry name" value="GAF-like_dom_sf"/>
</dbReference>
<evidence type="ECO:0000313" key="8">
    <source>
        <dbReference type="EMBL" id="QTD50312.1"/>
    </source>
</evidence>
<dbReference type="PANTHER" id="PTHR43547:SF2">
    <property type="entry name" value="HYBRID SIGNAL TRANSDUCTION HISTIDINE KINASE C"/>
    <property type="match status" value="1"/>
</dbReference>
<dbReference type="InterPro" id="IPR001789">
    <property type="entry name" value="Sig_transdc_resp-reg_receiver"/>
</dbReference>
<feature type="domain" description="Histidine kinase" evidence="6">
    <location>
        <begin position="895"/>
        <end position="1113"/>
    </location>
</feature>
<dbReference type="InterPro" id="IPR036890">
    <property type="entry name" value="HATPase_C_sf"/>
</dbReference>
<dbReference type="Gene3D" id="2.60.40.10">
    <property type="entry name" value="Immunoglobulins"/>
    <property type="match status" value="1"/>
</dbReference>
<dbReference type="SUPFAM" id="SSF47384">
    <property type="entry name" value="Homodimeric domain of signal transducing histidine kinase"/>
    <property type="match status" value="1"/>
</dbReference>
<dbReference type="InterPro" id="IPR011123">
    <property type="entry name" value="Y_Y_Y"/>
</dbReference>
<dbReference type="InterPro" id="IPR003594">
    <property type="entry name" value="HATPase_dom"/>
</dbReference>
<dbReference type="InterPro" id="IPR004358">
    <property type="entry name" value="Sig_transdc_His_kin-like_C"/>
</dbReference>
<reference evidence="8" key="1">
    <citation type="submission" date="2021-03" db="EMBL/GenBank/DDBJ databases">
        <title>Acanthopleuribacteraceae sp. M133.</title>
        <authorList>
            <person name="Wang G."/>
        </authorList>
    </citation>
    <scope>NUCLEOTIDE SEQUENCE</scope>
    <source>
        <strain evidence="8">M133</strain>
    </source>
</reference>
<dbReference type="Proteomes" id="UP000663929">
    <property type="component" value="Chromosome"/>
</dbReference>
<organism evidence="8 9">
    <name type="scientific">Sulfidibacter corallicola</name>
    <dbReference type="NCBI Taxonomy" id="2818388"/>
    <lineage>
        <taxon>Bacteria</taxon>
        <taxon>Pseudomonadati</taxon>
        <taxon>Acidobacteriota</taxon>
        <taxon>Holophagae</taxon>
        <taxon>Acanthopleuribacterales</taxon>
        <taxon>Acanthopleuribacteraceae</taxon>
        <taxon>Sulfidibacter</taxon>
    </lineage>
</organism>
<dbReference type="Gene3D" id="3.30.450.40">
    <property type="match status" value="1"/>
</dbReference>
<dbReference type="RefSeq" id="WP_237379942.1">
    <property type="nucleotide sequence ID" value="NZ_CP071793.1"/>
</dbReference>
<comment type="catalytic activity">
    <reaction evidence="1">
        <text>ATP + protein L-histidine = ADP + protein N-phospho-L-histidine.</text>
        <dbReference type="EC" id="2.7.13.3"/>
    </reaction>
</comment>
<dbReference type="PROSITE" id="PS50109">
    <property type="entry name" value="HIS_KIN"/>
    <property type="match status" value="2"/>
</dbReference>
<dbReference type="InterPro" id="IPR011110">
    <property type="entry name" value="Reg_prop"/>
</dbReference>
<dbReference type="SUPFAM" id="SSF55874">
    <property type="entry name" value="ATPase domain of HSP90 chaperone/DNA topoisomerase II/histidine kinase"/>
    <property type="match status" value="2"/>
</dbReference>
<evidence type="ECO:0000256" key="5">
    <source>
        <dbReference type="SAM" id="Coils"/>
    </source>
</evidence>
<dbReference type="InterPro" id="IPR036097">
    <property type="entry name" value="HisK_dim/P_sf"/>
</dbReference>
<dbReference type="SUPFAM" id="SSF63829">
    <property type="entry name" value="Calcium-dependent phosphotriesterase"/>
    <property type="match status" value="3"/>
</dbReference>
<name>A0A8A4TMI0_SULCO</name>
<dbReference type="CDD" id="cd16922">
    <property type="entry name" value="HATPase_EvgS-ArcB-TorS-like"/>
    <property type="match status" value="1"/>
</dbReference>
<evidence type="ECO:0000259" key="6">
    <source>
        <dbReference type="PROSITE" id="PS50109"/>
    </source>
</evidence>
<keyword evidence="3 4" id="KW-0597">Phosphoprotein</keyword>
<dbReference type="FunFam" id="3.30.565.10:FF:000010">
    <property type="entry name" value="Sensor histidine kinase RcsC"/>
    <property type="match status" value="1"/>
</dbReference>
<evidence type="ECO:0000256" key="4">
    <source>
        <dbReference type="PROSITE-ProRule" id="PRU00169"/>
    </source>
</evidence>
<dbReference type="PANTHER" id="PTHR43547">
    <property type="entry name" value="TWO-COMPONENT HISTIDINE KINASE"/>
    <property type="match status" value="1"/>
</dbReference>
<feature type="coiled-coil region" evidence="5">
    <location>
        <begin position="1470"/>
        <end position="1497"/>
    </location>
</feature>
<dbReference type="Gene3D" id="2.130.10.10">
    <property type="entry name" value="YVTN repeat-like/Quinoprotein amine dehydrogenase"/>
    <property type="match status" value="3"/>
</dbReference>
<dbReference type="EMBL" id="CP071793">
    <property type="protein sequence ID" value="QTD50312.1"/>
    <property type="molecule type" value="Genomic_DNA"/>
</dbReference>
<keyword evidence="5" id="KW-0175">Coiled coil</keyword>
<feature type="coiled-coil region" evidence="5">
    <location>
        <begin position="862"/>
        <end position="891"/>
    </location>
</feature>
<dbReference type="SMART" id="SM00448">
    <property type="entry name" value="REC"/>
    <property type="match status" value="1"/>
</dbReference>
<feature type="modified residue" description="4-aspartylphosphate" evidence="4">
    <location>
        <position position="1204"/>
    </location>
</feature>
<dbReference type="Gene3D" id="1.10.287.130">
    <property type="match status" value="2"/>
</dbReference>
<dbReference type="GO" id="GO:0000155">
    <property type="term" value="F:phosphorelay sensor kinase activity"/>
    <property type="evidence" value="ECO:0007669"/>
    <property type="project" value="InterPro"/>
</dbReference>
<dbReference type="InterPro" id="IPR011006">
    <property type="entry name" value="CheY-like_superfamily"/>
</dbReference>
<dbReference type="SUPFAM" id="SSF55781">
    <property type="entry name" value="GAF domain-like"/>
    <property type="match status" value="1"/>
</dbReference>
<dbReference type="Pfam" id="PF00072">
    <property type="entry name" value="Response_reg"/>
    <property type="match status" value="1"/>
</dbReference>
<evidence type="ECO:0000256" key="2">
    <source>
        <dbReference type="ARBA" id="ARBA00012438"/>
    </source>
</evidence>
<dbReference type="PROSITE" id="PS50110">
    <property type="entry name" value="RESPONSE_REGULATORY"/>
    <property type="match status" value="1"/>
</dbReference>
<dbReference type="Pfam" id="PF02518">
    <property type="entry name" value="HATPase_c"/>
    <property type="match status" value="2"/>
</dbReference>
<dbReference type="SMART" id="SM00387">
    <property type="entry name" value="HATPase_c"/>
    <property type="match status" value="2"/>
</dbReference>
<dbReference type="CDD" id="cd00082">
    <property type="entry name" value="HisKA"/>
    <property type="match status" value="1"/>
</dbReference>
<protein>
    <recommendedName>
        <fullName evidence="2">histidine kinase</fullName>
        <ecNumber evidence="2">2.7.13.3</ecNumber>
    </recommendedName>
</protein>
<dbReference type="Pfam" id="PF07494">
    <property type="entry name" value="Reg_prop"/>
    <property type="match status" value="9"/>
</dbReference>
<gene>
    <name evidence="8" type="ORF">J3U87_32405</name>
</gene>
<dbReference type="FunFam" id="2.60.40.10:FF:000791">
    <property type="entry name" value="Two-component system sensor histidine kinase/response regulator"/>
    <property type="match status" value="1"/>
</dbReference>
<dbReference type="Gene3D" id="3.30.565.10">
    <property type="entry name" value="Histidine kinase-like ATPase, C-terminal domain"/>
    <property type="match status" value="2"/>
</dbReference>
<dbReference type="InterPro" id="IPR003661">
    <property type="entry name" value="HisK_dim/P_dom"/>
</dbReference>
<dbReference type="CDD" id="cd00075">
    <property type="entry name" value="HATPase"/>
    <property type="match status" value="1"/>
</dbReference>
<dbReference type="SMART" id="SM00388">
    <property type="entry name" value="HisKA"/>
    <property type="match status" value="1"/>
</dbReference>
<dbReference type="KEGG" id="scor:J3U87_32405"/>
<feature type="domain" description="Histidine kinase" evidence="6">
    <location>
        <begin position="1506"/>
        <end position="1763"/>
    </location>
</feature>
<accession>A0A8A4TMI0</accession>
<evidence type="ECO:0000313" key="9">
    <source>
        <dbReference type="Proteomes" id="UP000663929"/>
    </source>
</evidence>
<evidence type="ECO:0000259" key="7">
    <source>
        <dbReference type="PROSITE" id="PS50110"/>
    </source>
</evidence>
<dbReference type="SUPFAM" id="SSF52172">
    <property type="entry name" value="CheY-like"/>
    <property type="match status" value="1"/>
</dbReference>
<dbReference type="PRINTS" id="PR00344">
    <property type="entry name" value="BCTRLSENSOR"/>
</dbReference>
<feature type="coiled-coil region" evidence="5">
    <location>
        <begin position="1284"/>
        <end position="1318"/>
    </location>
</feature>
<evidence type="ECO:0000256" key="1">
    <source>
        <dbReference type="ARBA" id="ARBA00000085"/>
    </source>
</evidence>
<dbReference type="Pfam" id="PF07495">
    <property type="entry name" value="Y_Y_Y"/>
    <property type="match status" value="1"/>
</dbReference>
<dbReference type="Pfam" id="PF00512">
    <property type="entry name" value="HisKA"/>
    <property type="match status" value="1"/>
</dbReference>
<keyword evidence="9" id="KW-1185">Reference proteome</keyword>
<dbReference type="InterPro" id="IPR013783">
    <property type="entry name" value="Ig-like_fold"/>
</dbReference>